<proteinExistence type="predicted"/>
<evidence type="ECO:0000256" key="1">
    <source>
        <dbReference type="ARBA" id="ARBA00004141"/>
    </source>
</evidence>
<feature type="transmembrane region" description="Helical" evidence="7">
    <location>
        <begin position="169"/>
        <end position="194"/>
    </location>
</feature>
<feature type="transmembrane region" description="Helical" evidence="7">
    <location>
        <begin position="136"/>
        <end position="157"/>
    </location>
</feature>
<feature type="compositionally biased region" description="Low complexity" evidence="6">
    <location>
        <begin position="1"/>
        <end position="15"/>
    </location>
</feature>
<dbReference type="PIRSF" id="PIRSF006648">
    <property type="entry name" value="DrrB"/>
    <property type="match status" value="1"/>
</dbReference>
<accession>A0ABV3T265</accession>
<evidence type="ECO:0000256" key="5">
    <source>
        <dbReference type="ARBA" id="ARBA00023251"/>
    </source>
</evidence>
<comment type="subcellular location">
    <subcellularLocation>
        <location evidence="1">Membrane</location>
        <topology evidence="1">Multi-pass membrane protein</topology>
    </subcellularLocation>
</comment>
<name>A0ABV3T265_9ACTN</name>
<keyword evidence="2 7" id="KW-0812">Transmembrane</keyword>
<feature type="region of interest" description="Disordered" evidence="6">
    <location>
        <begin position="1"/>
        <end position="27"/>
    </location>
</feature>
<dbReference type="EMBL" id="JBFPJR010000028">
    <property type="protein sequence ID" value="MEX0428880.1"/>
    <property type="molecule type" value="Genomic_DNA"/>
</dbReference>
<sequence length="277" mass="28510">MTDLPGVPGVSGVSGRPDATVPAHAGTFTPSPGGAPLLRQVLAQASMEARLMLRNGEQLLLAVVIPVIVLIGGVKGGQHLDLNESDPLVDIFTPGVLALAIMSTSFTSLAIATGFERRYGVIKRLGASPLPRVGLLAGKVLALLCVEVLQMFVIGGVGQLLGWSPKPEVVGFVLAIVLGTAAFAALGLFVAGTLRAEATLAAANLIYLLLMAGGAVVLPLSAYGAFGHVARWLPSGALGEAVRGALLDGVVRWRDLGVLLLWAALGTGLTARTFKWE</sequence>
<dbReference type="Proteomes" id="UP001556631">
    <property type="component" value="Unassembled WGS sequence"/>
</dbReference>
<dbReference type="PANTHER" id="PTHR43229">
    <property type="entry name" value="NODULATION PROTEIN J"/>
    <property type="match status" value="1"/>
</dbReference>
<feature type="domain" description="ABC-2 type transporter transmembrane" evidence="8">
    <location>
        <begin position="84"/>
        <end position="270"/>
    </location>
</feature>
<dbReference type="InterPro" id="IPR051784">
    <property type="entry name" value="Nod_factor_ABC_transporter"/>
</dbReference>
<dbReference type="InterPro" id="IPR000412">
    <property type="entry name" value="ABC_2_transport"/>
</dbReference>
<evidence type="ECO:0000256" key="6">
    <source>
        <dbReference type="SAM" id="MobiDB-lite"/>
    </source>
</evidence>
<dbReference type="Pfam" id="PF12698">
    <property type="entry name" value="ABC2_membrane_3"/>
    <property type="match status" value="1"/>
</dbReference>
<protein>
    <submittedName>
        <fullName evidence="9">ABC transporter permease</fullName>
    </submittedName>
</protein>
<feature type="transmembrane region" description="Helical" evidence="7">
    <location>
        <begin position="206"/>
        <end position="226"/>
    </location>
</feature>
<evidence type="ECO:0000256" key="7">
    <source>
        <dbReference type="SAM" id="Phobius"/>
    </source>
</evidence>
<keyword evidence="5" id="KW-0046">Antibiotic resistance</keyword>
<feature type="transmembrane region" description="Helical" evidence="7">
    <location>
        <begin position="59"/>
        <end position="76"/>
    </location>
</feature>
<evidence type="ECO:0000259" key="8">
    <source>
        <dbReference type="Pfam" id="PF12698"/>
    </source>
</evidence>
<dbReference type="InterPro" id="IPR013525">
    <property type="entry name" value="ABC2_TM"/>
</dbReference>
<evidence type="ECO:0000256" key="2">
    <source>
        <dbReference type="ARBA" id="ARBA00022692"/>
    </source>
</evidence>
<gene>
    <name evidence="9" type="ORF">AB3X52_14730</name>
</gene>
<dbReference type="RefSeq" id="WP_367994849.1">
    <property type="nucleotide sequence ID" value="NZ_JBFPJR010000028.1"/>
</dbReference>
<evidence type="ECO:0000256" key="3">
    <source>
        <dbReference type="ARBA" id="ARBA00022989"/>
    </source>
</evidence>
<feature type="transmembrane region" description="Helical" evidence="7">
    <location>
        <begin position="96"/>
        <end position="115"/>
    </location>
</feature>
<reference evidence="9 10" key="1">
    <citation type="submission" date="2024-07" db="EMBL/GenBank/DDBJ databases">
        <authorList>
            <person name="Lee S."/>
            <person name="Kang M."/>
        </authorList>
    </citation>
    <scope>NUCLEOTIDE SEQUENCE [LARGE SCALE GENOMIC DNA]</scope>
    <source>
        <strain evidence="9 10">DS6</strain>
    </source>
</reference>
<comment type="caution">
    <text evidence="9">The sequence shown here is derived from an EMBL/GenBank/DDBJ whole genome shotgun (WGS) entry which is preliminary data.</text>
</comment>
<evidence type="ECO:0000313" key="9">
    <source>
        <dbReference type="EMBL" id="MEX0428880.1"/>
    </source>
</evidence>
<keyword evidence="10" id="KW-1185">Reference proteome</keyword>
<evidence type="ECO:0000256" key="4">
    <source>
        <dbReference type="ARBA" id="ARBA00023136"/>
    </source>
</evidence>
<dbReference type="PANTHER" id="PTHR43229:SF2">
    <property type="entry name" value="NODULATION PROTEIN J"/>
    <property type="match status" value="1"/>
</dbReference>
<evidence type="ECO:0000313" key="10">
    <source>
        <dbReference type="Proteomes" id="UP001556631"/>
    </source>
</evidence>
<keyword evidence="4 7" id="KW-0472">Membrane</keyword>
<keyword evidence="3 7" id="KW-1133">Transmembrane helix</keyword>
<organism evidence="9 10">
    <name type="scientific">Nocardioides eburneus</name>
    <dbReference type="NCBI Taxonomy" id="3231482"/>
    <lineage>
        <taxon>Bacteria</taxon>
        <taxon>Bacillati</taxon>
        <taxon>Actinomycetota</taxon>
        <taxon>Actinomycetes</taxon>
        <taxon>Propionibacteriales</taxon>
        <taxon>Nocardioidaceae</taxon>
        <taxon>Nocardioides</taxon>
    </lineage>
</organism>